<dbReference type="Pfam" id="PF11239">
    <property type="entry name" value="DUF3040"/>
    <property type="match status" value="1"/>
</dbReference>
<accession>A0A3Q9L1T2</accession>
<dbReference type="InterPro" id="IPR021401">
    <property type="entry name" value="DUF3040"/>
</dbReference>
<dbReference type="KEGG" id="sgd:ELQ87_01870"/>
<evidence type="ECO:0000313" key="3">
    <source>
        <dbReference type="EMBL" id="AZS89657.1"/>
    </source>
</evidence>
<keyword evidence="6" id="KW-1185">Reference proteome</keyword>
<proteinExistence type="predicted"/>
<evidence type="ECO:0000313" key="4">
    <source>
        <dbReference type="EMBL" id="QCN90979.1"/>
    </source>
</evidence>
<evidence type="ECO:0000313" key="6">
    <source>
        <dbReference type="Proteomes" id="UP000501753"/>
    </source>
</evidence>
<organism evidence="3 5">
    <name type="scientific">Streptomyces griseoviridis</name>
    <dbReference type="NCBI Taxonomy" id="45398"/>
    <lineage>
        <taxon>Bacteria</taxon>
        <taxon>Bacillati</taxon>
        <taxon>Actinomycetota</taxon>
        <taxon>Actinomycetes</taxon>
        <taxon>Kitasatosporales</taxon>
        <taxon>Streptomycetaceae</taxon>
        <taxon>Streptomyces</taxon>
    </lineage>
</organism>
<keyword evidence="2" id="KW-0472">Membrane</keyword>
<name>A0A3Q9L1T2_STRGD</name>
<reference evidence="4 6" key="1">
    <citation type="submission" date="2018-04" db="EMBL/GenBank/DDBJ databases">
        <title>Complete genome sequences of Streptomyces griseoviridis K61 and characterization of antagonistic properties of biological control agents.</title>
        <authorList>
            <person name="Mariita R.M."/>
            <person name="Sello J.K."/>
        </authorList>
    </citation>
    <scope>NUCLEOTIDE SEQUENCE [LARGE SCALE GENOMIC DNA]</scope>
    <source>
        <strain evidence="4 6">K61</strain>
    </source>
</reference>
<dbReference type="Proteomes" id="UP000271291">
    <property type="component" value="Chromosome"/>
</dbReference>
<dbReference type="EMBL" id="CP034687">
    <property type="protein sequence ID" value="AZS89657.1"/>
    <property type="molecule type" value="Genomic_DNA"/>
</dbReference>
<dbReference type="Proteomes" id="UP000501753">
    <property type="component" value="Chromosome"/>
</dbReference>
<reference evidence="3 5" key="2">
    <citation type="submission" date="2018-12" db="EMBL/GenBank/DDBJ databases">
        <title>Streptomyces griseoviridis F1-27 complete genome.</title>
        <authorList>
            <person name="Mariita R.M."/>
            <person name="Sello J.K."/>
        </authorList>
    </citation>
    <scope>NUCLEOTIDE SEQUENCE [LARGE SCALE GENOMIC DNA]</scope>
    <source>
        <strain evidence="3 5">F1-27</strain>
    </source>
</reference>
<dbReference type="OrthoDB" id="4331268at2"/>
<dbReference type="EMBL" id="CP029078">
    <property type="protein sequence ID" value="QCN90979.1"/>
    <property type="molecule type" value="Genomic_DNA"/>
</dbReference>
<keyword evidence="2" id="KW-1133">Transmembrane helix</keyword>
<keyword evidence="2" id="KW-0812">Transmembrane</keyword>
<feature type="transmembrane region" description="Helical" evidence="2">
    <location>
        <begin position="65"/>
        <end position="98"/>
    </location>
</feature>
<evidence type="ECO:0000313" key="5">
    <source>
        <dbReference type="Proteomes" id="UP000271291"/>
    </source>
</evidence>
<protein>
    <submittedName>
        <fullName evidence="3">DUF3040 domain-containing protein</fullName>
    </submittedName>
</protein>
<evidence type="ECO:0000256" key="1">
    <source>
        <dbReference type="SAM" id="MobiDB-lite"/>
    </source>
</evidence>
<dbReference type="AlphaFoldDB" id="A0A3Q9L1T2"/>
<feature type="region of interest" description="Disordered" evidence="1">
    <location>
        <begin position="1"/>
        <end position="20"/>
    </location>
</feature>
<evidence type="ECO:0000256" key="2">
    <source>
        <dbReference type="SAM" id="Phobius"/>
    </source>
</evidence>
<gene>
    <name evidence="4" type="ORF">DDJ31_37495</name>
    <name evidence="3" type="ORF">ELQ87_01870</name>
</gene>
<sequence length="110" mass="11830">MVAGCRGGRDSEHRPPWRGAAVPRYDAGSLADLEARLERDDPRFARSLATGRPIRPREYRRAGTWAALAVSTVVLLVGVVVAHGLLIAAGLVFMGVAAQLLDPTRSRTGR</sequence>